<protein>
    <recommendedName>
        <fullName evidence="13">Holliday junction resolvase RecU</fullName>
    </recommendedName>
</protein>
<evidence type="ECO:0000256" key="11">
    <source>
        <dbReference type="ARBA" id="ARBA00023204"/>
    </source>
</evidence>
<keyword evidence="3" id="KW-0963">Cytoplasm</keyword>
<keyword evidence="6" id="KW-0255">Endonuclease</keyword>
<keyword evidence="11" id="KW-0234">DNA repair</keyword>
<keyword evidence="7" id="KW-0227">DNA damage</keyword>
<dbReference type="EMBL" id="CP072648">
    <property type="protein sequence ID" value="QUW02783.1"/>
    <property type="molecule type" value="Genomic_DNA"/>
</dbReference>
<dbReference type="SUPFAM" id="SSF52980">
    <property type="entry name" value="Restriction endonuclease-like"/>
    <property type="match status" value="1"/>
</dbReference>
<sequence length="241" mass="26322">MTRGRQQRGAERGSGFQEAINHTNEAYEKLGRACITRKAIPGKYVVPTNIRRRGLVIPLTPSLAPLKTGATMTAAALQASLVAGQAGDPRAFVPESRGEPDYGGVMAPGGRAIFYDAKTTKRNALDFDNLHPHQVTFLERMAACGAAAGFLVEFAAHQSVFFVPIQVVTLFRAARRRKSIPYQFCAEQLERVSAGRGLVIYDYLTAIERQEARHGATYQGFVNQIKADPKPRRPTFAGNCG</sequence>
<organism evidence="14 15">
    <name type="scientific">Chloracidobacterium validum</name>
    <dbReference type="NCBI Taxonomy" id="2821543"/>
    <lineage>
        <taxon>Bacteria</taxon>
        <taxon>Pseudomonadati</taxon>
        <taxon>Acidobacteriota</taxon>
        <taxon>Terriglobia</taxon>
        <taxon>Terriglobales</taxon>
        <taxon>Acidobacteriaceae</taxon>
        <taxon>Chloracidobacterium</taxon>
    </lineage>
</organism>
<dbReference type="InterPro" id="IPR004612">
    <property type="entry name" value="Resolv_RecU"/>
</dbReference>
<keyword evidence="8 14" id="KW-0378">Hydrolase</keyword>
<dbReference type="RefSeq" id="WP_211428674.1">
    <property type="nucleotide sequence ID" value="NZ_CP072648.1"/>
</dbReference>
<evidence type="ECO:0000256" key="6">
    <source>
        <dbReference type="ARBA" id="ARBA00022759"/>
    </source>
</evidence>
<evidence type="ECO:0000256" key="4">
    <source>
        <dbReference type="ARBA" id="ARBA00022722"/>
    </source>
</evidence>
<evidence type="ECO:0000256" key="9">
    <source>
        <dbReference type="ARBA" id="ARBA00022842"/>
    </source>
</evidence>
<keyword evidence="4" id="KW-0540">Nuclease</keyword>
<dbReference type="Proteomes" id="UP000676506">
    <property type="component" value="Chromosome 1"/>
</dbReference>
<comment type="cofactor">
    <cofactor evidence="1">
        <name>Mg(2+)</name>
        <dbReference type="ChEBI" id="CHEBI:18420"/>
    </cofactor>
</comment>
<reference evidence="14 15" key="1">
    <citation type="submission" date="2021-03" db="EMBL/GenBank/DDBJ databases">
        <title>Genomic and phenotypic characterization of Chloracidobacterium isolates provides evidence for multiple species.</title>
        <authorList>
            <person name="Saini M.K."/>
            <person name="Costas A.M.G."/>
            <person name="Tank M."/>
            <person name="Bryant D.A."/>
        </authorList>
    </citation>
    <scope>NUCLEOTIDE SEQUENCE [LARGE SCALE GENOMIC DNA]</scope>
    <source>
        <strain evidence="14 15">BV2-C</strain>
    </source>
</reference>
<dbReference type="InterPro" id="IPR011856">
    <property type="entry name" value="tRNA_endonuc-like_dom_sf"/>
</dbReference>
<gene>
    <name evidence="14" type="ORF">J8C06_10675</name>
</gene>
<keyword evidence="10" id="KW-0233">DNA recombination</keyword>
<name>A0ABX8B755_9BACT</name>
<evidence type="ECO:0000256" key="8">
    <source>
        <dbReference type="ARBA" id="ARBA00022801"/>
    </source>
</evidence>
<evidence type="ECO:0000313" key="15">
    <source>
        <dbReference type="Proteomes" id="UP000676506"/>
    </source>
</evidence>
<evidence type="ECO:0000256" key="1">
    <source>
        <dbReference type="ARBA" id="ARBA00001946"/>
    </source>
</evidence>
<keyword evidence="9" id="KW-0460">Magnesium</keyword>
<dbReference type="Gene3D" id="3.40.1350.10">
    <property type="match status" value="1"/>
</dbReference>
<dbReference type="Pfam" id="PF03838">
    <property type="entry name" value="RecU"/>
    <property type="match status" value="1"/>
</dbReference>
<evidence type="ECO:0000256" key="3">
    <source>
        <dbReference type="ARBA" id="ARBA00022490"/>
    </source>
</evidence>
<comment type="similarity">
    <text evidence="12">Belongs to the RecU family.</text>
</comment>
<dbReference type="GO" id="GO:0016787">
    <property type="term" value="F:hydrolase activity"/>
    <property type="evidence" value="ECO:0007669"/>
    <property type="project" value="UniProtKB-KW"/>
</dbReference>
<evidence type="ECO:0000256" key="12">
    <source>
        <dbReference type="ARBA" id="ARBA00023447"/>
    </source>
</evidence>
<evidence type="ECO:0000256" key="2">
    <source>
        <dbReference type="ARBA" id="ARBA00004496"/>
    </source>
</evidence>
<evidence type="ECO:0000313" key="14">
    <source>
        <dbReference type="EMBL" id="QUW02783.1"/>
    </source>
</evidence>
<evidence type="ECO:0000256" key="13">
    <source>
        <dbReference type="ARBA" id="ARBA00029523"/>
    </source>
</evidence>
<proteinExistence type="inferred from homology"/>
<keyword evidence="5" id="KW-0479">Metal-binding</keyword>
<comment type="subcellular location">
    <subcellularLocation>
        <location evidence="2">Cytoplasm</location>
    </subcellularLocation>
</comment>
<evidence type="ECO:0000256" key="10">
    <source>
        <dbReference type="ARBA" id="ARBA00023172"/>
    </source>
</evidence>
<evidence type="ECO:0000256" key="5">
    <source>
        <dbReference type="ARBA" id="ARBA00022723"/>
    </source>
</evidence>
<dbReference type="InterPro" id="IPR011335">
    <property type="entry name" value="Restrct_endonuc-II-like"/>
</dbReference>
<accession>A0ABX8B755</accession>
<keyword evidence="15" id="KW-1185">Reference proteome</keyword>
<evidence type="ECO:0000256" key="7">
    <source>
        <dbReference type="ARBA" id="ARBA00022763"/>
    </source>
</evidence>